<proteinExistence type="predicted"/>
<dbReference type="AlphaFoldDB" id="A0A699YKW5"/>
<evidence type="ECO:0000313" key="2">
    <source>
        <dbReference type="EMBL" id="GFH06619.1"/>
    </source>
</evidence>
<name>A0A699YKW5_HAELA</name>
<comment type="caution">
    <text evidence="2">The sequence shown here is derived from an EMBL/GenBank/DDBJ whole genome shotgun (WGS) entry which is preliminary data.</text>
</comment>
<feature type="region of interest" description="Disordered" evidence="1">
    <location>
        <begin position="1"/>
        <end position="146"/>
    </location>
</feature>
<feature type="non-terminal residue" evidence="2">
    <location>
        <position position="1"/>
    </location>
</feature>
<sequence>MSKVNAYGTPHKSLPSIFPDLPTPPDQSDRGVEGGAPTATTALLASKAGRPTPPSSMTSVADDILYSCSNGGQDAGSIGHPSPGSPSSLKSDTHRPRSSGHVNKIREMKRLASPAASPNDPLPDPAPSLPALSNQPHPMSAGMAALGPLNSRLGEQTAPSMLRDLGSVFEEESEVTVATDDEESLLEGEGLDKSRQASAILQPAADQPRMMDELSILMANGPLAKIRVKMAAADGLAKAKDVWGVVRVRQEILGLAKVYMMLNMDGPTLPLPLPLPAAHFKLAQAYAELGCSAQVIDHSQK</sequence>
<feature type="compositionally biased region" description="Low complexity" evidence="1">
    <location>
        <begin position="76"/>
        <end position="88"/>
    </location>
</feature>
<dbReference type="EMBL" id="BLLF01000047">
    <property type="protein sequence ID" value="GFH06619.1"/>
    <property type="molecule type" value="Genomic_DNA"/>
</dbReference>
<gene>
    <name evidence="2" type="ORF">HaLaN_01279</name>
</gene>
<accession>A0A699YKW5</accession>
<dbReference type="Proteomes" id="UP000485058">
    <property type="component" value="Unassembled WGS sequence"/>
</dbReference>
<evidence type="ECO:0000256" key="1">
    <source>
        <dbReference type="SAM" id="MobiDB-lite"/>
    </source>
</evidence>
<organism evidence="2 3">
    <name type="scientific">Haematococcus lacustris</name>
    <name type="common">Green alga</name>
    <name type="synonym">Haematococcus pluvialis</name>
    <dbReference type="NCBI Taxonomy" id="44745"/>
    <lineage>
        <taxon>Eukaryota</taxon>
        <taxon>Viridiplantae</taxon>
        <taxon>Chlorophyta</taxon>
        <taxon>core chlorophytes</taxon>
        <taxon>Chlorophyceae</taxon>
        <taxon>CS clade</taxon>
        <taxon>Chlamydomonadales</taxon>
        <taxon>Haematococcaceae</taxon>
        <taxon>Haematococcus</taxon>
    </lineage>
</organism>
<keyword evidence="3" id="KW-1185">Reference proteome</keyword>
<protein>
    <submittedName>
        <fullName evidence="2">Uncharacterized protein</fullName>
    </submittedName>
</protein>
<evidence type="ECO:0000313" key="3">
    <source>
        <dbReference type="Proteomes" id="UP000485058"/>
    </source>
</evidence>
<feature type="non-terminal residue" evidence="2">
    <location>
        <position position="301"/>
    </location>
</feature>
<reference evidence="2 3" key="1">
    <citation type="submission" date="2020-02" db="EMBL/GenBank/DDBJ databases">
        <title>Draft genome sequence of Haematococcus lacustris strain NIES-144.</title>
        <authorList>
            <person name="Morimoto D."/>
            <person name="Nakagawa S."/>
            <person name="Yoshida T."/>
            <person name="Sawayama S."/>
        </authorList>
    </citation>
    <scope>NUCLEOTIDE SEQUENCE [LARGE SCALE GENOMIC DNA]</scope>
    <source>
        <strain evidence="2 3">NIES-144</strain>
    </source>
</reference>